<gene>
    <name evidence="2" type="ORF">Asppvi_008645</name>
</gene>
<feature type="domain" description="N-acetyltransferase" evidence="1">
    <location>
        <begin position="29"/>
        <end position="210"/>
    </location>
</feature>
<dbReference type="Proteomes" id="UP001043456">
    <property type="component" value="Unassembled WGS sequence"/>
</dbReference>
<proteinExistence type="predicted"/>
<dbReference type="RefSeq" id="XP_043160446.1">
    <property type="nucleotide sequence ID" value="XM_043304511.1"/>
</dbReference>
<dbReference type="EMBL" id="BHVY01000006">
    <property type="protein sequence ID" value="GIJ89700.1"/>
    <property type="molecule type" value="Genomic_DNA"/>
</dbReference>
<dbReference type="GO" id="GO:0016747">
    <property type="term" value="F:acyltransferase activity, transferring groups other than amino-acyl groups"/>
    <property type="evidence" value="ECO:0007669"/>
    <property type="project" value="InterPro"/>
</dbReference>
<name>A0A9P3BI17_9EURO</name>
<dbReference type="SUPFAM" id="SSF55729">
    <property type="entry name" value="Acyl-CoA N-acyltransferases (Nat)"/>
    <property type="match status" value="1"/>
</dbReference>
<reference evidence="2 3" key="1">
    <citation type="submission" date="2018-10" db="EMBL/GenBank/DDBJ databases">
        <title>Pan-genome distribution and transcriptional activeness of fungal secondary metabolism genes in Aspergillus section Fumigati.</title>
        <authorList>
            <person name="Takahashi H."/>
            <person name="Umemura M."/>
            <person name="Ninomiya A."/>
            <person name="Kusuya Y."/>
            <person name="Urayama S."/>
            <person name="Shimizu M."/>
            <person name="Watanabe A."/>
            <person name="Kamei K."/>
            <person name="Yaguchi T."/>
            <person name="Hagiwara D."/>
        </authorList>
    </citation>
    <scope>NUCLEOTIDE SEQUENCE [LARGE SCALE GENOMIC DNA]</scope>
    <source>
        <strain evidence="2 3">IFM 55266</strain>
    </source>
</reference>
<keyword evidence="3" id="KW-1185">Reference proteome</keyword>
<organism evidence="2 3">
    <name type="scientific">Aspergillus pseudoviridinutans</name>
    <dbReference type="NCBI Taxonomy" id="1517512"/>
    <lineage>
        <taxon>Eukaryota</taxon>
        <taxon>Fungi</taxon>
        <taxon>Dikarya</taxon>
        <taxon>Ascomycota</taxon>
        <taxon>Pezizomycotina</taxon>
        <taxon>Eurotiomycetes</taxon>
        <taxon>Eurotiomycetidae</taxon>
        <taxon>Eurotiales</taxon>
        <taxon>Aspergillaceae</taxon>
        <taxon>Aspergillus</taxon>
        <taxon>Aspergillus subgen. Fumigati</taxon>
    </lineage>
</organism>
<accession>A0A9P3BI17</accession>
<evidence type="ECO:0000313" key="3">
    <source>
        <dbReference type="Proteomes" id="UP001043456"/>
    </source>
</evidence>
<dbReference type="InterPro" id="IPR016181">
    <property type="entry name" value="Acyl_CoA_acyltransferase"/>
</dbReference>
<dbReference type="Pfam" id="PF13302">
    <property type="entry name" value="Acetyltransf_3"/>
    <property type="match status" value="1"/>
</dbReference>
<dbReference type="PANTHER" id="PTHR43328">
    <property type="entry name" value="ACETYLTRANSFERASE-RELATED"/>
    <property type="match status" value="1"/>
</dbReference>
<evidence type="ECO:0000313" key="2">
    <source>
        <dbReference type="EMBL" id="GIJ89700.1"/>
    </source>
</evidence>
<protein>
    <recommendedName>
        <fullName evidence="1">N-acetyltransferase domain-containing protein</fullName>
    </recommendedName>
</protein>
<dbReference type="AlphaFoldDB" id="A0A9P3BI17"/>
<dbReference type="Gene3D" id="3.40.630.30">
    <property type="match status" value="1"/>
</dbReference>
<dbReference type="PANTHER" id="PTHR43328:SF1">
    <property type="entry name" value="N-ACETYLTRANSFERASE DOMAIN-CONTAINING PROTEIN"/>
    <property type="match status" value="1"/>
</dbReference>
<sequence length="262" mass="28693">MPILINPITNEPYIPLPAPHSSIILTPPRPPNTHDASALLSLLNNPLVYPYLESTPVPYLPEDATAWLQTSYEQATALLHAAQTNRFVDGLPFTCIREVTSTSGSGSDSDVYIGNVGLTRYAFYEFKKGSPEREEAVRRNDALGVGSPEIVWGFGDYLSPTHHGKGIMTAVIKAVVEEWAVPRMNARVIKASAYAENRASMRVFEKNGFRLEFELEDWAVVPLDRGGGVKSIVVLVWEVAGNKSEGAVERGLHDTRATDSDG</sequence>
<dbReference type="OrthoDB" id="630895at2759"/>
<evidence type="ECO:0000259" key="1">
    <source>
        <dbReference type="Pfam" id="PF13302"/>
    </source>
</evidence>
<comment type="caution">
    <text evidence="2">The sequence shown here is derived from an EMBL/GenBank/DDBJ whole genome shotgun (WGS) entry which is preliminary data.</text>
</comment>
<dbReference type="GeneID" id="67007255"/>
<dbReference type="InterPro" id="IPR000182">
    <property type="entry name" value="GNAT_dom"/>
</dbReference>